<evidence type="ECO:0000259" key="8">
    <source>
        <dbReference type="Pfam" id="PF14527"/>
    </source>
</evidence>
<dbReference type="EMBL" id="CP046452">
    <property type="protein sequence ID" value="QGU02081.1"/>
    <property type="molecule type" value="Genomic_DNA"/>
</dbReference>
<evidence type="ECO:0000259" key="7">
    <source>
        <dbReference type="Pfam" id="PF10298"/>
    </source>
</evidence>
<name>A0A6B8VQF7_9CORY</name>
<dbReference type="PANTHER" id="PTHR37307:SF1">
    <property type="entry name" value="CELL DIVISION PROTEIN WHIA-RELATED"/>
    <property type="match status" value="1"/>
</dbReference>
<dbReference type="InterPro" id="IPR039518">
    <property type="entry name" value="WhiA_LAGLIDADG_dom"/>
</dbReference>
<dbReference type="GO" id="GO:0051301">
    <property type="term" value="P:cell division"/>
    <property type="evidence" value="ECO:0007669"/>
    <property type="project" value="UniProtKB-UniRule"/>
</dbReference>
<reference evidence="10" key="1">
    <citation type="submission" date="2019-11" db="EMBL/GenBank/DDBJ databases">
        <title>Complete genome sequence of Corynebacterium kalinowskii 1959, a novel Corynebacterium species isolated from soil of a small paddock in Vilsendorf, Germany.</title>
        <authorList>
            <person name="Schaffert L."/>
            <person name="Ruwe M."/>
            <person name="Milse J."/>
            <person name="Hanuschka K."/>
            <person name="Ortseifen V."/>
            <person name="Droste J."/>
            <person name="Brandt D."/>
            <person name="Schlueter L."/>
            <person name="Kutter Y."/>
            <person name="Vinke S."/>
            <person name="Viehoefer P."/>
            <person name="Jacob L."/>
            <person name="Luebke N.-C."/>
            <person name="Schulte-Berndt E."/>
            <person name="Hain C."/>
            <person name="Linder M."/>
            <person name="Schmidt P."/>
            <person name="Wollenschlaeger L."/>
            <person name="Luttermann T."/>
            <person name="Thieme E."/>
            <person name="Hassa J."/>
            <person name="Haak M."/>
            <person name="Wittchen M."/>
            <person name="Mentz A."/>
            <person name="Persicke M."/>
            <person name="Busche T."/>
            <person name="Ruckert C."/>
        </authorList>
    </citation>
    <scope>NUCLEOTIDE SEQUENCE [LARGE SCALE GENOMIC DNA]</scope>
    <source>
        <strain evidence="10">1959</strain>
    </source>
</reference>
<organism evidence="9 10">
    <name type="scientific">Corynebacterium kalinowskii</name>
    <dbReference type="NCBI Taxonomy" id="2675216"/>
    <lineage>
        <taxon>Bacteria</taxon>
        <taxon>Bacillati</taxon>
        <taxon>Actinomycetota</taxon>
        <taxon>Actinomycetes</taxon>
        <taxon>Mycobacteriales</taxon>
        <taxon>Corynebacteriaceae</taxon>
        <taxon>Corynebacterium</taxon>
    </lineage>
</organism>
<comment type="similarity">
    <text evidence="5">Belongs to the WhiA family.</text>
</comment>
<proteinExistence type="inferred from homology"/>
<protein>
    <recommendedName>
        <fullName evidence="4 5">Probable cell division protein WhiA</fullName>
    </recommendedName>
</protein>
<dbReference type="InterPro" id="IPR023054">
    <property type="entry name" value="Sporulation_regulator_WhiA_C"/>
</dbReference>
<evidence type="ECO:0000256" key="4">
    <source>
        <dbReference type="ARBA" id="ARBA00068775"/>
    </source>
</evidence>
<keyword evidence="2 5" id="KW-0238">DNA-binding</keyword>
<dbReference type="GO" id="GO:0043937">
    <property type="term" value="P:regulation of sporulation"/>
    <property type="evidence" value="ECO:0007669"/>
    <property type="project" value="InterPro"/>
</dbReference>
<dbReference type="NCBIfam" id="TIGR00647">
    <property type="entry name" value="DNA_bind_WhiA"/>
    <property type="match status" value="1"/>
</dbReference>
<evidence type="ECO:0000313" key="10">
    <source>
        <dbReference type="Proteomes" id="UP000427071"/>
    </source>
</evidence>
<dbReference type="GO" id="GO:0003677">
    <property type="term" value="F:DNA binding"/>
    <property type="evidence" value="ECO:0007669"/>
    <property type="project" value="UniProtKB-UniRule"/>
</dbReference>
<feature type="domain" description="Sporulation regulator WhiA C-terminal" evidence="6">
    <location>
        <begin position="223"/>
        <end position="303"/>
    </location>
</feature>
<gene>
    <name evidence="5 9" type="primary">whiA</name>
    <name evidence="9" type="ORF">CKALI_06060</name>
</gene>
<dbReference type="Pfam" id="PF02650">
    <property type="entry name" value="HTH_WhiA"/>
    <property type="match status" value="1"/>
</dbReference>
<dbReference type="InterPro" id="IPR018478">
    <property type="entry name" value="Sporu_reg_WhiA_N_dom"/>
</dbReference>
<dbReference type="HAMAP" id="MF_01420">
    <property type="entry name" value="HTH_type_WhiA"/>
    <property type="match status" value="1"/>
</dbReference>
<keyword evidence="3 5" id="KW-0131">Cell cycle</keyword>
<evidence type="ECO:0000259" key="6">
    <source>
        <dbReference type="Pfam" id="PF02650"/>
    </source>
</evidence>
<dbReference type="FunFam" id="3.10.28.10:FF:000001">
    <property type="entry name" value="Probable cell division protein WhiA"/>
    <property type="match status" value="1"/>
</dbReference>
<dbReference type="PANTHER" id="PTHR37307">
    <property type="entry name" value="CELL DIVISION PROTEIN WHIA-RELATED"/>
    <property type="match status" value="1"/>
</dbReference>
<dbReference type="AlphaFoldDB" id="A0A6B8VQF7"/>
<comment type="function">
    <text evidence="5">Involved in cell division and chromosome segregation.</text>
</comment>
<feature type="domain" description="Sporulation transcription regulator WhiA N-terminal" evidence="7">
    <location>
        <begin position="20"/>
        <end position="104"/>
    </location>
</feature>
<keyword evidence="10" id="KW-1185">Reference proteome</keyword>
<evidence type="ECO:0000313" key="9">
    <source>
        <dbReference type="EMBL" id="QGU02081.1"/>
    </source>
</evidence>
<dbReference type="Pfam" id="PF10298">
    <property type="entry name" value="WhiA_N"/>
    <property type="match status" value="1"/>
</dbReference>
<dbReference type="Gene3D" id="3.10.28.10">
    <property type="entry name" value="Homing endonucleases"/>
    <property type="match status" value="1"/>
</dbReference>
<dbReference type="InterPro" id="IPR027434">
    <property type="entry name" value="Homing_endonucl"/>
</dbReference>
<accession>A0A6B8VQF7</accession>
<evidence type="ECO:0000256" key="2">
    <source>
        <dbReference type="ARBA" id="ARBA00023125"/>
    </source>
</evidence>
<evidence type="ECO:0000256" key="1">
    <source>
        <dbReference type="ARBA" id="ARBA00022618"/>
    </source>
</evidence>
<evidence type="ECO:0000256" key="3">
    <source>
        <dbReference type="ARBA" id="ARBA00023306"/>
    </source>
</evidence>
<feature type="domain" description="WhiA LAGLIDADG-like" evidence="8">
    <location>
        <begin position="127"/>
        <end position="215"/>
    </location>
</feature>
<sequence>MSLTAQAKTELAETALTRSSARSAEVAAIVRFAGHLEMLAGHPVLEIELDSQAVAHRVRDAISELFFKNVQLNTIGPGGMSKNTRYVLRLTEGVDDVIRRLGLVTRSGHAVRGLPPQVVAGTVTDAEAAWRGAFLATGTLTEPGRTCTLEIECPCQEAALALVGCARRMGIATKTKETRGSERVYVRDGEAIGALLTRMGAMSTRIEWEKHRERKAQQHGGQRLANFDDANLRRSARAAIAAAARVERALEILGDDIPPHLAEAGRLRILHRQASLEELGRLADPQMTKDAVAGRIRRLLSMADGRAAELGIPDTNAAVTEELLDEL</sequence>
<dbReference type="KEGG" id="ckw:CKALI_06060"/>
<keyword evidence="1 5" id="KW-0132">Cell division</keyword>
<dbReference type="Pfam" id="PF14527">
    <property type="entry name" value="LAGLIDADG_WhiA"/>
    <property type="match status" value="1"/>
</dbReference>
<dbReference type="InterPro" id="IPR003802">
    <property type="entry name" value="Sporulation_regulator_WhiA"/>
</dbReference>
<dbReference type="Proteomes" id="UP000427071">
    <property type="component" value="Chromosome"/>
</dbReference>
<evidence type="ECO:0000256" key="5">
    <source>
        <dbReference type="HAMAP-Rule" id="MF_01420"/>
    </source>
</evidence>